<evidence type="ECO:0000256" key="4">
    <source>
        <dbReference type="ARBA" id="ARBA00022475"/>
    </source>
</evidence>
<dbReference type="PANTHER" id="PTHR30614:SF20">
    <property type="entry name" value="GLUTAMINE TRANSPORT SYSTEM PERMEASE PROTEIN GLNP"/>
    <property type="match status" value="1"/>
</dbReference>
<reference evidence="11 12" key="1">
    <citation type="journal article" date="2018" name="Environ. Microbiol.">
        <title>Novel energy conservation strategies and behaviour of Pelotomaculum schinkii driving syntrophic propionate catabolism.</title>
        <authorList>
            <person name="Hidalgo-Ahumada C.A.P."/>
            <person name="Nobu M.K."/>
            <person name="Narihiro T."/>
            <person name="Tamaki H."/>
            <person name="Liu W.T."/>
            <person name="Kamagata Y."/>
            <person name="Stams A.J.M."/>
            <person name="Imachi H."/>
            <person name="Sousa D.Z."/>
        </authorList>
    </citation>
    <scope>NUCLEOTIDE SEQUENCE [LARGE SCALE GENOMIC DNA]</scope>
    <source>
        <strain evidence="11 12">HH</strain>
    </source>
</reference>
<keyword evidence="3 9" id="KW-0813">Transport</keyword>
<sequence>MELPLELIWNSLPIILEGALHTLEITLIAISLGFILGLFAGLARLSKKRVVRLLATCYVDFFRGTPLLVQIFMVYFGLPQLLGSFQNFMMDTFHIAQIWESTHINPFPAAIISTSLNSGAYIAEIFRAGVQSIERGQMEAARSLGMTHIQAMRFVILPQAFKRIIPPLGNEFIAMLKDTSLLSVIGFEEMARRGQLIIAQTYKPFHIWLTVAFIYLIMTFAISRLVDYMERRLKAGDDRR</sequence>
<comment type="subcellular location">
    <subcellularLocation>
        <location evidence="1 9">Cell membrane</location>
        <topology evidence="1 9">Multi-pass membrane protein</topology>
    </subcellularLocation>
</comment>
<evidence type="ECO:0000256" key="5">
    <source>
        <dbReference type="ARBA" id="ARBA00022692"/>
    </source>
</evidence>
<keyword evidence="12" id="KW-1185">Reference proteome</keyword>
<name>A0A4Y7RDX5_9FIRM</name>
<evidence type="ECO:0000256" key="3">
    <source>
        <dbReference type="ARBA" id="ARBA00022448"/>
    </source>
</evidence>
<dbReference type="InterPro" id="IPR043429">
    <property type="entry name" value="ArtM/GltK/GlnP/TcyL/YhdX-like"/>
</dbReference>
<dbReference type="Gene3D" id="1.10.3720.10">
    <property type="entry name" value="MetI-like"/>
    <property type="match status" value="1"/>
</dbReference>
<dbReference type="InterPro" id="IPR000515">
    <property type="entry name" value="MetI-like"/>
</dbReference>
<dbReference type="PANTHER" id="PTHR30614">
    <property type="entry name" value="MEMBRANE COMPONENT OF AMINO ACID ABC TRANSPORTER"/>
    <property type="match status" value="1"/>
</dbReference>
<comment type="caution">
    <text evidence="11">The sequence shown here is derived from an EMBL/GenBank/DDBJ whole genome shotgun (WGS) entry which is preliminary data.</text>
</comment>
<evidence type="ECO:0000259" key="10">
    <source>
        <dbReference type="PROSITE" id="PS50928"/>
    </source>
</evidence>
<evidence type="ECO:0000256" key="9">
    <source>
        <dbReference type="RuleBase" id="RU363032"/>
    </source>
</evidence>
<dbReference type="EMBL" id="QFGA01000001">
    <property type="protein sequence ID" value="TEB06971.1"/>
    <property type="molecule type" value="Genomic_DNA"/>
</dbReference>
<feature type="transmembrane region" description="Helical" evidence="9">
    <location>
        <begin position="55"/>
        <end position="78"/>
    </location>
</feature>
<feature type="domain" description="ABC transmembrane type-1" evidence="10">
    <location>
        <begin position="19"/>
        <end position="226"/>
    </location>
</feature>
<dbReference type="SUPFAM" id="SSF161098">
    <property type="entry name" value="MetI-like"/>
    <property type="match status" value="1"/>
</dbReference>
<gene>
    <name evidence="11" type="primary">glnP</name>
    <name evidence="11" type="ORF">Psch_00506</name>
</gene>
<dbReference type="PROSITE" id="PS50928">
    <property type="entry name" value="ABC_TM1"/>
    <property type="match status" value="1"/>
</dbReference>
<keyword evidence="7 9" id="KW-1133">Transmembrane helix</keyword>
<dbReference type="Proteomes" id="UP000298324">
    <property type="component" value="Unassembled WGS sequence"/>
</dbReference>
<keyword evidence="4" id="KW-1003">Cell membrane</keyword>
<feature type="transmembrane region" description="Helical" evidence="9">
    <location>
        <begin position="20"/>
        <end position="43"/>
    </location>
</feature>
<protein>
    <submittedName>
        <fullName evidence="11">Glutamine transport system permease protein GlnP</fullName>
    </submittedName>
</protein>
<proteinExistence type="inferred from homology"/>
<accession>A0A4Y7RDX5</accession>
<dbReference type="NCBIfam" id="TIGR01726">
    <property type="entry name" value="HEQRo_perm_3TM"/>
    <property type="match status" value="1"/>
</dbReference>
<dbReference type="GO" id="GO:0006865">
    <property type="term" value="P:amino acid transport"/>
    <property type="evidence" value="ECO:0007669"/>
    <property type="project" value="UniProtKB-KW"/>
</dbReference>
<comment type="similarity">
    <text evidence="2">Belongs to the binding-protein-dependent transport system permease family. HisMQ subfamily.</text>
</comment>
<keyword evidence="5 9" id="KW-0812">Transmembrane</keyword>
<evidence type="ECO:0000256" key="7">
    <source>
        <dbReference type="ARBA" id="ARBA00022989"/>
    </source>
</evidence>
<evidence type="ECO:0000256" key="8">
    <source>
        <dbReference type="ARBA" id="ARBA00023136"/>
    </source>
</evidence>
<evidence type="ECO:0000256" key="2">
    <source>
        <dbReference type="ARBA" id="ARBA00010072"/>
    </source>
</evidence>
<dbReference type="AlphaFoldDB" id="A0A4Y7RDX5"/>
<evidence type="ECO:0000313" key="12">
    <source>
        <dbReference type="Proteomes" id="UP000298324"/>
    </source>
</evidence>
<feature type="transmembrane region" description="Helical" evidence="9">
    <location>
        <begin position="205"/>
        <end position="226"/>
    </location>
</feature>
<dbReference type="GO" id="GO:0022857">
    <property type="term" value="F:transmembrane transporter activity"/>
    <property type="evidence" value="ECO:0007669"/>
    <property type="project" value="InterPro"/>
</dbReference>
<keyword evidence="8 9" id="KW-0472">Membrane</keyword>
<keyword evidence="6" id="KW-0029">Amino-acid transport</keyword>
<dbReference type="RefSeq" id="WP_205079466.1">
    <property type="nucleotide sequence ID" value="NZ_QFGA01000001.1"/>
</dbReference>
<dbReference type="GO" id="GO:0043190">
    <property type="term" value="C:ATP-binding cassette (ABC) transporter complex"/>
    <property type="evidence" value="ECO:0007669"/>
    <property type="project" value="InterPro"/>
</dbReference>
<dbReference type="InterPro" id="IPR035906">
    <property type="entry name" value="MetI-like_sf"/>
</dbReference>
<evidence type="ECO:0000256" key="6">
    <source>
        <dbReference type="ARBA" id="ARBA00022970"/>
    </source>
</evidence>
<evidence type="ECO:0000256" key="1">
    <source>
        <dbReference type="ARBA" id="ARBA00004651"/>
    </source>
</evidence>
<dbReference type="CDD" id="cd06261">
    <property type="entry name" value="TM_PBP2"/>
    <property type="match status" value="1"/>
</dbReference>
<dbReference type="InterPro" id="IPR010065">
    <property type="entry name" value="AA_ABC_transptr_permease_3TM"/>
</dbReference>
<dbReference type="Pfam" id="PF00528">
    <property type="entry name" value="BPD_transp_1"/>
    <property type="match status" value="1"/>
</dbReference>
<evidence type="ECO:0000313" key="11">
    <source>
        <dbReference type="EMBL" id="TEB06971.1"/>
    </source>
</evidence>
<organism evidence="11 12">
    <name type="scientific">Pelotomaculum schinkii</name>
    <dbReference type="NCBI Taxonomy" id="78350"/>
    <lineage>
        <taxon>Bacteria</taxon>
        <taxon>Bacillati</taxon>
        <taxon>Bacillota</taxon>
        <taxon>Clostridia</taxon>
        <taxon>Eubacteriales</taxon>
        <taxon>Desulfotomaculaceae</taxon>
        <taxon>Pelotomaculum</taxon>
    </lineage>
</organism>
<dbReference type="FunFam" id="1.10.3720.10:FF:000033">
    <property type="entry name" value="Polar amino acid ABC transporter permease"/>
    <property type="match status" value="1"/>
</dbReference>